<keyword evidence="1" id="KW-0812">Transmembrane</keyword>
<feature type="transmembrane region" description="Helical" evidence="1">
    <location>
        <begin position="12"/>
        <end position="34"/>
    </location>
</feature>
<feature type="transmembrane region" description="Helical" evidence="1">
    <location>
        <begin position="40"/>
        <end position="59"/>
    </location>
</feature>
<keyword evidence="1" id="KW-1133">Transmembrane helix</keyword>
<dbReference type="AlphaFoldDB" id="A0A7H1DVF4"/>
<evidence type="ECO:0000313" key="3">
    <source>
        <dbReference type="Proteomes" id="UP000516438"/>
    </source>
</evidence>
<name>A0A7H1DVF4_9FLAO</name>
<sequence>MRFEIIERKKNYLGLITNSQWALIALFLFLFLVLKFIENQYIDFVMLFFLFTLLGIIAYRYMDYEKLNSIVIGDLIIDQNCILINNQRINFETIHSINLDINHYFSELQNIGINDFYKPQYLIGKGNYFEIITNNNLEYKGEFLINNRIDFLNLKDFTFNQI</sequence>
<organism evidence="2 3">
    <name type="scientific">Chryseobacterium manosquense</name>
    <dbReference type="NCBI Taxonomy" id="2754694"/>
    <lineage>
        <taxon>Bacteria</taxon>
        <taxon>Pseudomonadati</taxon>
        <taxon>Bacteroidota</taxon>
        <taxon>Flavobacteriia</taxon>
        <taxon>Flavobacteriales</taxon>
        <taxon>Weeksellaceae</taxon>
        <taxon>Chryseobacterium group</taxon>
        <taxon>Chryseobacterium</taxon>
    </lineage>
</organism>
<keyword evidence="1" id="KW-0472">Membrane</keyword>
<reference evidence="2 3" key="1">
    <citation type="submission" date="2020-07" db="EMBL/GenBank/DDBJ databases">
        <title>Complete genome and description of Chryseobacterium manosquense strain Marseille-Q2069 sp. nov.</title>
        <authorList>
            <person name="Boxberger M."/>
        </authorList>
    </citation>
    <scope>NUCLEOTIDE SEQUENCE [LARGE SCALE GENOMIC DNA]</scope>
    <source>
        <strain evidence="2 3">Marseille-Q2069</strain>
    </source>
</reference>
<proteinExistence type="predicted"/>
<accession>A0A7H1DVF4</accession>
<dbReference type="RefSeq" id="WP_188320891.1">
    <property type="nucleotide sequence ID" value="NZ_CP060203.1"/>
</dbReference>
<evidence type="ECO:0000313" key="2">
    <source>
        <dbReference type="EMBL" id="QNS40962.1"/>
    </source>
</evidence>
<keyword evidence="3" id="KW-1185">Reference proteome</keyword>
<dbReference type="KEGG" id="cmaq:H0S70_11465"/>
<protein>
    <submittedName>
        <fullName evidence="2">Uncharacterized protein</fullName>
    </submittedName>
</protein>
<evidence type="ECO:0000256" key="1">
    <source>
        <dbReference type="SAM" id="Phobius"/>
    </source>
</evidence>
<gene>
    <name evidence="2" type="ORF">H0S70_11465</name>
</gene>
<dbReference type="EMBL" id="CP060203">
    <property type="protein sequence ID" value="QNS40962.1"/>
    <property type="molecule type" value="Genomic_DNA"/>
</dbReference>
<dbReference type="Proteomes" id="UP000516438">
    <property type="component" value="Chromosome"/>
</dbReference>